<accession>A0A835HXV0</accession>
<proteinExistence type="inferred from homology"/>
<protein>
    <submittedName>
        <fullName evidence="4">Uncharacterized protein</fullName>
    </submittedName>
</protein>
<keyword evidence="3" id="KW-0809">Transit peptide</keyword>
<dbReference type="Gene3D" id="1.25.70.10">
    <property type="entry name" value="Transcription termination factor 3, mitochondrial"/>
    <property type="match status" value="1"/>
</dbReference>
<evidence type="ECO:0000256" key="2">
    <source>
        <dbReference type="ARBA" id="ARBA00022472"/>
    </source>
</evidence>
<dbReference type="SMART" id="SM00733">
    <property type="entry name" value="Mterf"/>
    <property type="match status" value="5"/>
</dbReference>
<comment type="caution">
    <text evidence="4">The sequence shown here is derived from an EMBL/GenBank/DDBJ whole genome shotgun (WGS) entry which is preliminary data.</text>
</comment>
<dbReference type="Proteomes" id="UP000631114">
    <property type="component" value="Unassembled WGS sequence"/>
</dbReference>
<dbReference type="PANTHER" id="PTHR13068">
    <property type="entry name" value="CGI-12 PROTEIN-RELATED"/>
    <property type="match status" value="1"/>
</dbReference>
<dbReference type="GO" id="GO:0003676">
    <property type="term" value="F:nucleic acid binding"/>
    <property type="evidence" value="ECO:0007669"/>
    <property type="project" value="InterPro"/>
</dbReference>
<gene>
    <name evidence="4" type="ORF">IFM89_007531</name>
</gene>
<keyword evidence="2" id="KW-0806">Transcription termination</keyword>
<dbReference type="AlphaFoldDB" id="A0A835HXV0"/>
<organism evidence="4 5">
    <name type="scientific">Coptis chinensis</name>
    <dbReference type="NCBI Taxonomy" id="261450"/>
    <lineage>
        <taxon>Eukaryota</taxon>
        <taxon>Viridiplantae</taxon>
        <taxon>Streptophyta</taxon>
        <taxon>Embryophyta</taxon>
        <taxon>Tracheophyta</taxon>
        <taxon>Spermatophyta</taxon>
        <taxon>Magnoliopsida</taxon>
        <taxon>Ranunculales</taxon>
        <taxon>Ranunculaceae</taxon>
        <taxon>Coptidoideae</taxon>
        <taxon>Coptis</taxon>
    </lineage>
</organism>
<dbReference type="Pfam" id="PF02536">
    <property type="entry name" value="mTERF"/>
    <property type="match status" value="1"/>
</dbReference>
<name>A0A835HXV0_9MAGN</name>
<dbReference type="OrthoDB" id="637682at2759"/>
<dbReference type="InterPro" id="IPR038538">
    <property type="entry name" value="MTERF_sf"/>
</dbReference>
<keyword evidence="5" id="KW-1185">Reference proteome</keyword>
<keyword evidence="2" id="KW-0804">Transcription</keyword>
<evidence type="ECO:0000256" key="1">
    <source>
        <dbReference type="ARBA" id="ARBA00007692"/>
    </source>
</evidence>
<evidence type="ECO:0000313" key="4">
    <source>
        <dbReference type="EMBL" id="KAF9608145.1"/>
    </source>
</evidence>
<evidence type="ECO:0000313" key="5">
    <source>
        <dbReference type="Proteomes" id="UP000631114"/>
    </source>
</evidence>
<dbReference type="EMBL" id="JADFTS010000004">
    <property type="protein sequence ID" value="KAF9608145.1"/>
    <property type="molecule type" value="Genomic_DNA"/>
</dbReference>
<dbReference type="InterPro" id="IPR003690">
    <property type="entry name" value="MTERF"/>
</dbReference>
<keyword evidence="2" id="KW-0805">Transcription regulation</keyword>
<evidence type="ECO:0000256" key="3">
    <source>
        <dbReference type="ARBA" id="ARBA00022946"/>
    </source>
</evidence>
<dbReference type="PANTHER" id="PTHR13068:SF236">
    <property type="entry name" value="OS02G0749800 PROTEIN"/>
    <property type="match status" value="1"/>
</dbReference>
<dbReference type="FunFam" id="1.25.70.10:FF:000001">
    <property type="entry name" value="Mitochondrial transcription termination factor-like"/>
    <property type="match status" value="1"/>
</dbReference>
<sequence length="384" mass="44311">MFSFIRRALKPHYCNRFTELKTCTFHDMGFLHYLQNHHLTSFSTTPSSKTVDYLVHSCGLSLKTAQTLDKKINLTTTEKPDLVLSILRSYEMSNAQVAEIVSRVPSILKCDPDKTLKPKTDFLHGLGFSGPEIAKILICDRSFLRRSLERRIIPGFNFLKKFISNHDHLFRALKNRISQFDEDLDGVMGMNITTLRDYGVQECSIVWILVCQPRILLVKNDRLKETVEAVIKMGFVPSSRMFRYAVRAKAGVCESGWEAKWQGYRKLGFSDEEIVSVFRKEPYCLMSSVEKIRKGVEFFTRKLRWKLGDICECPVILRLSLERRIVPRCNVLELLNSKGIIEFNMNVCSLPAVLKLSDKDFLKKFVNKYKEALPEVLKAYSGRI</sequence>
<reference evidence="4 5" key="1">
    <citation type="submission" date="2020-10" db="EMBL/GenBank/DDBJ databases">
        <title>The Coptis chinensis genome and diversification of protoberbering-type alkaloids.</title>
        <authorList>
            <person name="Wang B."/>
            <person name="Shu S."/>
            <person name="Song C."/>
            <person name="Liu Y."/>
        </authorList>
    </citation>
    <scope>NUCLEOTIDE SEQUENCE [LARGE SCALE GENOMIC DNA]</scope>
    <source>
        <strain evidence="4">HL-2020</strain>
        <tissue evidence="4">Leaf</tissue>
    </source>
</reference>
<comment type="similarity">
    <text evidence="1">Belongs to the mTERF family.</text>
</comment>
<dbReference type="GO" id="GO:0006353">
    <property type="term" value="P:DNA-templated transcription termination"/>
    <property type="evidence" value="ECO:0007669"/>
    <property type="project" value="UniProtKB-KW"/>
</dbReference>